<evidence type="ECO:0000256" key="9">
    <source>
        <dbReference type="SAM" id="MobiDB-lite"/>
    </source>
</evidence>
<dbReference type="PANTHER" id="PTHR14738">
    <property type="entry name" value="ZINC FINGER CCCH DOMAIN-CONTAINING PROTEIN 14"/>
    <property type="match status" value="1"/>
</dbReference>
<evidence type="ECO:0000259" key="10">
    <source>
        <dbReference type="PROSITE" id="PS50102"/>
    </source>
</evidence>
<dbReference type="GO" id="GO:0005634">
    <property type="term" value="C:nucleus"/>
    <property type="evidence" value="ECO:0000318"/>
    <property type="project" value="GO_Central"/>
</dbReference>
<feature type="region of interest" description="Disordered" evidence="9">
    <location>
        <begin position="215"/>
        <end position="234"/>
    </location>
</feature>
<dbReference type="PANTHER" id="PTHR14738:SF29">
    <property type="entry name" value="ZINC FINGER CCCH DOMAIN-CONTAINING PROTEIN 14"/>
    <property type="match status" value="1"/>
</dbReference>
<dbReference type="EMBL" id="KI392614">
    <property type="protein sequence ID" value="ERN12574.1"/>
    <property type="molecule type" value="Genomic_DNA"/>
</dbReference>
<keyword evidence="5" id="KW-0863">Zinc-finger</keyword>
<dbReference type="InterPro" id="IPR000504">
    <property type="entry name" value="RRM_dom"/>
</dbReference>
<keyword evidence="4" id="KW-0677">Repeat</keyword>
<dbReference type="InterPro" id="IPR002483">
    <property type="entry name" value="PWI_dom"/>
</dbReference>
<evidence type="ECO:0000256" key="8">
    <source>
        <dbReference type="PROSITE-ProRule" id="PRU00176"/>
    </source>
</evidence>
<feature type="domain" description="RRM" evidence="10">
    <location>
        <begin position="600"/>
        <end position="677"/>
    </location>
</feature>
<feature type="compositionally biased region" description="Polar residues" evidence="9">
    <location>
        <begin position="726"/>
        <end position="737"/>
    </location>
</feature>
<comment type="similarity">
    <text evidence="2">Belongs to the ZC3H14 family.</text>
</comment>
<sequence>MDHRCRLALSLKSSVSQKLRQFLGNYSDDVLAEYIVVLVCNGKNQNQAQEDLEAFLGEESGAFVEWMWSHLSKTIEFPEVPISSECVQGDTVSAKGDSSANKHSNGGQTKSHGGNNKLLDSYPELISSNIREDSIEGKRGKTNNCENFDYNLVENNWNEDVKTDPRPVRSSSKYSASPDRCLQYEDHFKKSLQKDQARKNLESAVGGNHCAKATRLPVRSSNSSVPNPSPRPRGNVWDRLGKPVNEASALNGEITTRFIDMVKRTAGHDENKAMLATSVGSKRSLGEVTVLDDNHCEKAISSCGTMAVDACDDIGLLRKRRRVDEISSANDLESLARGKCIVGQGRESTEIKRLQFNNTEAYEFKNKEGLSLGLANLSGQQAHPEASKIRRARLNGKVVASALQGKSEVREVKGLQCNDMIAYESRNKEGVSSRVADFSVQKSHPEVCKFLQAQCGKVAVPALQGESEEVRDIKGLQCNNIVCNESRKEDGVSMGVSDSSVGRADPDVCKSRQALWSGKVAVSAHQGKSEALILSVNGDPSHKPIQAEVMDVKLRLRQIELEMSKLRAKQAGITNDVKPTVVASGARNILIHSEEDIDSRTVFITNVHFAATKEALSLHFSTCGMVSKVVLLTDVMTGQPKGSAYVVFMSKEAADKALAMNGTSVYSRTLKIVRKKEAVVSVSTPPLLLQLPGKPSQPQTLSRPQKKPTPTKPYSTNHLQWRRDTLTSCENDPNSCEPSRVKGGDGFQSSGVLDDGAALYLEYHKVVHSNTDVRANSETSKESPMHA</sequence>
<evidence type="ECO:0000256" key="7">
    <source>
        <dbReference type="ARBA" id="ARBA00023242"/>
    </source>
</evidence>
<dbReference type="GO" id="GO:0008143">
    <property type="term" value="F:poly(A) binding"/>
    <property type="evidence" value="ECO:0000318"/>
    <property type="project" value="GO_Central"/>
</dbReference>
<organism evidence="11 12">
    <name type="scientific">Amborella trichopoda</name>
    <dbReference type="NCBI Taxonomy" id="13333"/>
    <lineage>
        <taxon>Eukaryota</taxon>
        <taxon>Viridiplantae</taxon>
        <taxon>Streptophyta</taxon>
        <taxon>Embryophyta</taxon>
        <taxon>Tracheophyta</taxon>
        <taxon>Spermatophyta</taxon>
        <taxon>Magnoliopsida</taxon>
        <taxon>Amborellales</taxon>
        <taxon>Amborellaceae</taxon>
        <taxon>Amborella</taxon>
    </lineage>
</organism>
<keyword evidence="3" id="KW-0479">Metal-binding</keyword>
<dbReference type="Proteomes" id="UP000017836">
    <property type="component" value="Unassembled WGS sequence"/>
</dbReference>
<dbReference type="PROSITE" id="PS50102">
    <property type="entry name" value="RRM"/>
    <property type="match status" value="1"/>
</dbReference>
<feature type="compositionally biased region" description="Low complexity" evidence="9">
    <location>
        <begin position="217"/>
        <end position="226"/>
    </location>
</feature>
<evidence type="ECO:0000256" key="4">
    <source>
        <dbReference type="ARBA" id="ARBA00022737"/>
    </source>
</evidence>
<dbReference type="STRING" id="13333.W1PX97"/>
<feature type="compositionally biased region" description="Polar residues" evidence="9">
    <location>
        <begin position="768"/>
        <end position="778"/>
    </location>
</feature>
<dbReference type="InterPro" id="IPR040366">
    <property type="entry name" value="Nab2/ZC3H14"/>
</dbReference>
<keyword evidence="12" id="KW-1185">Reference proteome</keyword>
<dbReference type="GO" id="GO:0008270">
    <property type="term" value="F:zinc ion binding"/>
    <property type="evidence" value="ECO:0007669"/>
    <property type="project" value="UniProtKB-KW"/>
</dbReference>
<accession>W1PX97</accession>
<dbReference type="eggNOG" id="KOG3702">
    <property type="taxonomic scope" value="Eukaryota"/>
</dbReference>
<dbReference type="HOGENOM" id="CLU_027028_0_0_1"/>
<evidence type="ECO:0000256" key="2">
    <source>
        <dbReference type="ARBA" id="ARBA00008423"/>
    </source>
</evidence>
<gene>
    <name evidence="11" type="ORF">AMTR_s00025p00214350</name>
</gene>
<evidence type="ECO:0000256" key="1">
    <source>
        <dbReference type="ARBA" id="ARBA00004123"/>
    </source>
</evidence>
<evidence type="ECO:0000256" key="6">
    <source>
        <dbReference type="ARBA" id="ARBA00022833"/>
    </source>
</evidence>
<comment type="subcellular location">
    <subcellularLocation>
        <location evidence="1">Nucleus</location>
    </subcellularLocation>
</comment>
<dbReference type="Gene3D" id="1.20.1390.10">
    <property type="entry name" value="PWI domain"/>
    <property type="match status" value="1"/>
</dbReference>
<dbReference type="AlphaFoldDB" id="W1PX97"/>
<feature type="region of interest" description="Disordered" evidence="9">
    <location>
        <begin position="768"/>
        <end position="787"/>
    </location>
</feature>
<dbReference type="Pfam" id="PF01480">
    <property type="entry name" value="PWI"/>
    <property type="match status" value="1"/>
</dbReference>
<dbReference type="GO" id="GO:0043488">
    <property type="term" value="P:regulation of mRNA stability"/>
    <property type="evidence" value="ECO:0000318"/>
    <property type="project" value="GO_Central"/>
</dbReference>
<dbReference type="SUPFAM" id="SSF54928">
    <property type="entry name" value="RNA-binding domain, RBD"/>
    <property type="match status" value="1"/>
</dbReference>
<evidence type="ECO:0000313" key="12">
    <source>
        <dbReference type="Proteomes" id="UP000017836"/>
    </source>
</evidence>
<dbReference type="Gramene" id="ERN12574">
    <property type="protein sequence ID" value="ERN12574"/>
    <property type="gene ID" value="AMTR_s00025p00214350"/>
</dbReference>
<evidence type="ECO:0000313" key="11">
    <source>
        <dbReference type="EMBL" id="ERN12574.1"/>
    </source>
</evidence>
<dbReference type="SMART" id="SM00360">
    <property type="entry name" value="RRM"/>
    <property type="match status" value="1"/>
</dbReference>
<dbReference type="OMA" id="HEVCIGR"/>
<evidence type="ECO:0000256" key="3">
    <source>
        <dbReference type="ARBA" id="ARBA00022723"/>
    </source>
</evidence>
<keyword evidence="7" id="KW-0539">Nucleus</keyword>
<dbReference type="InterPro" id="IPR035979">
    <property type="entry name" value="RBD_domain_sf"/>
</dbReference>
<name>W1PX97_AMBTC</name>
<dbReference type="GO" id="GO:0005737">
    <property type="term" value="C:cytoplasm"/>
    <property type="evidence" value="ECO:0000318"/>
    <property type="project" value="GO_Central"/>
</dbReference>
<proteinExistence type="inferred from homology"/>
<reference evidence="12" key="1">
    <citation type="journal article" date="2013" name="Science">
        <title>The Amborella genome and the evolution of flowering plants.</title>
        <authorList>
            <consortium name="Amborella Genome Project"/>
        </authorList>
    </citation>
    <scope>NUCLEOTIDE SEQUENCE [LARGE SCALE GENOMIC DNA]</scope>
</reference>
<feature type="region of interest" description="Disordered" evidence="9">
    <location>
        <begin position="91"/>
        <end position="118"/>
    </location>
</feature>
<evidence type="ECO:0000256" key="5">
    <source>
        <dbReference type="ARBA" id="ARBA00022771"/>
    </source>
</evidence>
<feature type="region of interest" description="Disordered" evidence="9">
    <location>
        <begin position="687"/>
        <end position="749"/>
    </location>
</feature>
<feature type="compositionally biased region" description="Polar residues" evidence="9">
    <location>
        <begin position="96"/>
        <end position="114"/>
    </location>
</feature>
<dbReference type="InterPro" id="IPR012677">
    <property type="entry name" value="Nucleotide-bd_a/b_plait_sf"/>
</dbReference>
<keyword evidence="6" id="KW-0862">Zinc</keyword>
<dbReference type="Pfam" id="PF00076">
    <property type="entry name" value="RRM_1"/>
    <property type="match status" value="1"/>
</dbReference>
<dbReference type="Gene3D" id="3.30.70.330">
    <property type="match status" value="1"/>
</dbReference>
<protein>
    <recommendedName>
        <fullName evidence="10">RRM domain-containing protein</fullName>
    </recommendedName>
</protein>
<keyword evidence="8" id="KW-0694">RNA-binding</keyword>